<dbReference type="PANTHER" id="PTHR33288:SF4">
    <property type="entry name" value="PHOTOSYSTEM I ASSEMBLY PROTEIN YCF4"/>
    <property type="match status" value="1"/>
</dbReference>
<feature type="transmembrane region" description="Helical" evidence="10">
    <location>
        <begin position="70"/>
        <end position="94"/>
    </location>
</feature>
<dbReference type="Pfam" id="PF02392">
    <property type="entry name" value="Ycf4"/>
    <property type="match status" value="1"/>
</dbReference>
<dbReference type="GO" id="GO:0009535">
    <property type="term" value="C:chloroplast thylakoid membrane"/>
    <property type="evidence" value="ECO:0007669"/>
    <property type="project" value="UniProtKB-SubCell"/>
</dbReference>
<name>A0A1Z1XBE8_9RHOD</name>
<accession>A0A1Z1XBE8</accession>
<dbReference type="PANTHER" id="PTHR33288">
    <property type="match status" value="1"/>
</dbReference>
<protein>
    <recommendedName>
        <fullName evidence="3 10">Photosystem I assembly protein Ycf4</fullName>
    </recommendedName>
</protein>
<evidence type="ECO:0000256" key="9">
    <source>
        <dbReference type="ARBA" id="ARBA00046286"/>
    </source>
</evidence>
<keyword evidence="11" id="KW-0934">Plastid</keyword>
<proteinExistence type="inferred from homology"/>
<dbReference type="NCBIfam" id="NF002712">
    <property type="entry name" value="PRK02542.1"/>
    <property type="match status" value="1"/>
</dbReference>
<reference evidence="11" key="1">
    <citation type="submission" date="2016-11" db="EMBL/GenBank/DDBJ databases">
        <title>Chloroplast genome of compsopogon caeruleus.</title>
        <authorList>
            <person name="Nan F."/>
        </authorList>
    </citation>
    <scope>NUCLEOTIDE SEQUENCE</scope>
</reference>
<evidence type="ECO:0000256" key="3">
    <source>
        <dbReference type="ARBA" id="ARBA00015395"/>
    </source>
</evidence>
<evidence type="ECO:0000256" key="2">
    <source>
        <dbReference type="ARBA" id="ARBA00008198"/>
    </source>
</evidence>
<comment type="subcellular location">
    <subcellularLocation>
        <location evidence="9">Plastid thylakoid membrane</location>
        <topology evidence="9">Multi-pass membrane protein</topology>
    </subcellularLocation>
    <subcellularLocation>
        <location evidence="10">Plastid</location>
        <location evidence="10">Chloroplast thylakoid membrane</location>
        <topology evidence="10">Multi-pass membrane protein</topology>
    </subcellularLocation>
</comment>
<dbReference type="RefSeq" id="YP_009402801.1">
    <property type="nucleotide sequence ID" value="NC_035350.1"/>
</dbReference>
<keyword evidence="6 10" id="KW-1133">Transmembrane helix</keyword>
<keyword evidence="5 10" id="KW-0812">Transmembrane</keyword>
<dbReference type="GeneID" id="33366821"/>
<dbReference type="EMBL" id="KY083067">
    <property type="protein sequence ID" value="ARX96150.1"/>
    <property type="molecule type" value="Genomic_DNA"/>
</dbReference>
<keyword evidence="8 10" id="KW-0472">Membrane</keyword>
<dbReference type="InterPro" id="IPR003359">
    <property type="entry name" value="PSI_Ycf4_assembly"/>
</dbReference>
<evidence type="ECO:0000256" key="10">
    <source>
        <dbReference type="HAMAP-Rule" id="MF_00437"/>
    </source>
</evidence>
<keyword evidence="11" id="KW-0150">Chloroplast</keyword>
<dbReference type="AlphaFoldDB" id="A0A1Z1XBE8"/>
<organism evidence="11">
    <name type="scientific">Compsopogon caeruleus</name>
    <dbReference type="NCBI Taxonomy" id="31354"/>
    <lineage>
        <taxon>Eukaryota</taxon>
        <taxon>Rhodophyta</taxon>
        <taxon>Compsopogonophyceae</taxon>
        <taxon>Compsopogonales</taxon>
        <taxon>Compsopogonaceae</taxon>
        <taxon>Compsopogon</taxon>
    </lineage>
</organism>
<geneLocation type="chloroplast" evidence="11"/>
<evidence type="ECO:0000256" key="1">
    <source>
        <dbReference type="ARBA" id="ARBA00002862"/>
    </source>
</evidence>
<evidence type="ECO:0000313" key="11">
    <source>
        <dbReference type="EMBL" id="ARX96150.1"/>
    </source>
</evidence>
<comment type="function">
    <text evidence="1 10">Seems to be required for the assembly of the photosystem I complex.</text>
</comment>
<keyword evidence="7 10" id="KW-0793">Thylakoid</keyword>
<feature type="transmembrane region" description="Helical" evidence="10">
    <location>
        <begin position="28"/>
        <end position="50"/>
    </location>
</feature>
<evidence type="ECO:0000256" key="7">
    <source>
        <dbReference type="ARBA" id="ARBA00023078"/>
    </source>
</evidence>
<dbReference type="GO" id="GO:0009522">
    <property type="term" value="C:photosystem I"/>
    <property type="evidence" value="ECO:0007669"/>
    <property type="project" value="InterPro"/>
</dbReference>
<keyword evidence="4 10" id="KW-0602">Photosynthesis</keyword>
<dbReference type="HAMAP" id="MF_00437">
    <property type="entry name" value="Ycf4"/>
    <property type="match status" value="1"/>
</dbReference>
<evidence type="ECO:0000256" key="6">
    <source>
        <dbReference type="ARBA" id="ARBA00022989"/>
    </source>
</evidence>
<evidence type="ECO:0000256" key="4">
    <source>
        <dbReference type="ARBA" id="ARBA00022531"/>
    </source>
</evidence>
<sequence length="190" mass="21779">MDYINKSINLYMNTKIDKIAGSRRLSNYWWATIILLGGLGFLLAGLSSYLKLNLLPFSNTKNLIFIPQGILMIFYGTLAIFISLFLWLTIFFNIGGGYNKYDKDNGYIEIFRLGFPGKNRKISLRYKIQEIQSIKVDIIEGINPRREIYLSTKDQRQIPLTRVGQPLSLQEIEEKASELANFLGVILEGL</sequence>
<dbReference type="GO" id="GO:0015979">
    <property type="term" value="P:photosynthesis"/>
    <property type="evidence" value="ECO:0007669"/>
    <property type="project" value="UniProtKB-UniRule"/>
</dbReference>
<gene>
    <name evidence="11" type="primary">Ycf4</name>
    <name evidence="10" type="synonym">ycf4</name>
</gene>
<evidence type="ECO:0000256" key="8">
    <source>
        <dbReference type="ARBA" id="ARBA00023136"/>
    </source>
</evidence>
<evidence type="ECO:0000256" key="5">
    <source>
        <dbReference type="ARBA" id="ARBA00022692"/>
    </source>
</evidence>
<comment type="similarity">
    <text evidence="2 10">Belongs to the Ycf4 family.</text>
</comment>